<proteinExistence type="predicted"/>
<dbReference type="SUPFAM" id="SSF52047">
    <property type="entry name" value="RNI-like"/>
    <property type="match status" value="1"/>
</dbReference>
<dbReference type="Proteomes" id="UP000723463">
    <property type="component" value="Unassembled WGS sequence"/>
</dbReference>
<organism evidence="1 2">
    <name type="scientific">Mortierella hygrophila</name>
    <dbReference type="NCBI Taxonomy" id="979708"/>
    <lineage>
        <taxon>Eukaryota</taxon>
        <taxon>Fungi</taxon>
        <taxon>Fungi incertae sedis</taxon>
        <taxon>Mucoromycota</taxon>
        <taxon>Mortierellomycotina</taxon>
        <taxon>Mortierellomycetes</taxon>
        <taxon>Mortierellales</taxon>
        <taxon>Mortierellaceae</taxon>
        <taxon>Mortierella</taxon>
    </lineage>
</organism>
<comment type="caution">
    <text evidence="1">The sequence shown here is derived from an EMBL/GenBank/DDBJ whole genome shotgun (WGS) entry which is preliminary data.</text>
</comment>
<dbReference type="EMBL" id="JAAAXW010000080">
    <property type="protein sequence ID" value="KAF9544994.1"/>
    <property type="molecule type" value="Genomic_DNA"/>
</dbReference>
<dbReference type="AlphaFoldDB" id="A0A9P6F8V2"/>
<accession>A0A9P6F8V2</accession>
<name>A0A9P6F8V2_9FUNG</name>
<protein>
    <submittedName>
        <fullName evidence="1">Uncharacterized protein</fullName>
    </submittedName>
</protein>
<keyword evidence="2" id="KW-1185">Reference proteome</keyword>
<evidence type="ECO:0000313" key="1">
    <source>
        <dbReference type="EMBL" id="KAF9544994.1"/>
    </source>
</evidence>
<evidence type="ECO:0000313" key="2">
    <source>
        <dbReference type="Proteomes" id="UP000723463"/>
    </source>
</evidence>
<reference evidence="1" key="1">
    <citation type="journal article" date="2020" name="Fungal Divers.">
        <title>Resolving the Mortierellaceae phylogeny through synthesis of multi-gene phylogenetics and phylogenomics.</title>
        <authorList>
            <person name="Vandepol N."/>
            <person name="Liber J."/>
            <person name="Desiro A."/>
            <person name="Na H."/>
            <person name="Kennedy M."/>
            <person name="Barry K."/>
            <person name="Grigoriev I.V."/>
            <person name="Miller A.N."/>
            <person name="O'Donnell K."/>
            <person name="Stajich J.E."/>
            <person name="Bonito G."/>
        </authorList>
    </citation>
    <scope>NUCLEOTIDE SEQUENCE</scope>
    <source>
        <strain evidence="1">NRRL 2591</strain>
    </source>
</reference>
<sequence length="280" mass="31984">MNLDPLFSIGSALEHRFNQLTLTVMTEECQEWDPWFLTGTHRVPLGRLAFSGMISSNNNTLDDILELEGCGFVIDGVTSTKLRHLDLADMRLSLGVICRRNRRFPNLERLAVVDLTLLDLSRRSTLDLVDGFSKIAGRNRFEQFTFTKLKHNIKKQKEIIALLRAECLQGPECLTLKCHLVWAFLDFAPGNVSPHPFTSLSTLERLEILRPNFSKPMSEKSAIKFNAMLKSNHRLKHLVIRTPLLRFEVFEGLGVVSLSARRVDRTLAGNYRDLLVLLRR</sequence>
<gene>
    <name evidence="1" type="ORF">EC957_011491</name>
</gene>